<dbReference type="PANTHER" id="PTHR10209:SF751">
    <property type="entry name" value="OS06G0255100 PROTEIN"/>
    <property type="match status" value="1"/>
</dbReference>
<keyword evidence="8" id="KW-1185">Reference proteome</keyword>
<comment type="caution">
    <text evidence="7">The sequence shown here is derived from an EMBL/GenBank/DDBJ whole genome shotgun (WGS) entry which is preliminary data.</text>
</comment>
<accession>A0AAV3NSB5</accession>
<keyword evidence="4 5" id="KW-0408">Iron</keyword>
<dbReference type="InterPro" id="IPR026992">
    <property type="entry name" value="DIOX_N"/>
</dbReference>
<dbReference type="AlphaFoldDB" id="A0AAV3NSB5"/>
<dbReference type="EMBL" id="BAABME010000317">
    <property type="protein sequence ID" value="GAA0141716.1"/>
    <property type="molecule type" value="Genomic_DNA"/>
</dbReference>
<dbReference type="PANTHER" id="PTHR10209">
    <property type="entry name" value="OXIDOREDUCTASE, 2OG-FE II OXYGENASE FAMILY PROTEIN"/>
    <property type="match status" value="1"/>
</dbReference>
<organism evidence="7 8">
    <name type="scientific">Lithospermum erythrorhizon</name>
    <name type="common">Purple gromwell</name>
    <name type="synonym">Lithospermum officinale var. erythrorhizon</name>
    <dbReference type="NCBI Taxonomy" id="34254"/>
    <lineage>
        <taxon>Eukaryota</taxon>
        <taxon>Viridiplantae</taxon>
        <taxon>Streptophyta</taxon>
        <taxon>Embryophyta</taxon>
        <taxon>Tracheophyta</taxon>
        <taxon>Spermatophyta</taxon>
        <taxon>Magnoliopsida</taxon>
        <taxon>eudicotyledons</taxon>
        <taxon>Gunneridae</taxon>
        <taxon>Pentapetalae</taxon>
        <taxon>asterids</taxon>
        <taxon>lamiids</taxon>
        <taxon>Boraginales</taxon>
        <taxon>Boraginaceae</taxon>
        <taxon>Boraginoideae</taxon>
        <taxon>Lithospermeae</taxon>
        <taxon>Lithospermum</taxon>
    </lineage>
</organism>
<dbReference type="InterPro" id="IPR044861">
    <property type="entry name" value="IPNS-like_FE2OG_OXY"/>
</dbReference>
<name>A0AAV3NSB5_LITER</name>
<keyword evidence="3 5" id="KW-0560">Oxidoreductase</keyword>
<proteinExistence type="inferred from homology"/>
<dbReference type="Gene3D" id="2.60.120.330">
    <property type="entry name" value="B-lactam Antibiotic, Isopenicillin N Synthase, Chain"/>
    <property type="match status" value="1"/>
</dbReference>
<evidence type="ECO:0000313" key="7">
    <source>
        <dbReference type="EMBL" id="GAA0141716.1"/>
    </source>
</evidence>
<dbReference type="FunFam" id="2.60.120.330:FF:000026">
    <property type="entry name" value="DIBOA-glucoside dioxygenase BX6"/>
    <property type="match status" value="1"/>
</dbReference>
<dbReference type="GO" id="GO:0016706">
    <property type="term" value="F:2-oxoglutarate-dependent dioxygenase activity"/>
    <property type="evidence" value="ECO:0007669"/>
    <property type="project" value="UniProtKB-ARBA"/>
</dbReference>
<dbReference type="GO" id="GO:0002238">
    <property type="term" value="P:response to molecule of fungal origin"/>
    <property type="evidence" value="ECO:0007669"/>
    <property type="project" value="UniProtKB-ARBA"/>
</dbReference>
<evidence type="ECO:0000256" key="2">
    <source>
        <dbReference type="ARBA" id="ARBA00022723"/>
    </source>
</evidence>
<dbReference type="InterPro" id="IPR027443">
    <property type="entry name" value="IPNS-like_sf"/>
</dbReference>
<keyword evidence="2 5" id="KW-0479">Metal-binding</keyword>
<reference evidence="7 8" key="1">
    <citation type="submission" date="2024-01" db="EMBL/GenBank/DDBJ databases">
        <title>The complete chloroplast genome sequence of Lithospermum erythrorhizon: insights into the phylogenetic relationship among Boraginaceae species and the maternal lineages of purple gromwells.</title>
        <authorList>
            <person name="Okada T."/>
            <person name="Watanabe K."/>
        </authorList>
    </citation>
    <scope>NUCLEOTIDE SEQUENCE [LARGE SCALE GENOMIC DNA]</scope>
</reference>
<feature type="domain" description="Fe2OG dioxygenase" evidence="6">
    <location>
        <begin position="215"/>
        <end position="315"/>
    </location>
</feature>
<dbReference type="Pfam" id="PF14226">
    <property type="entry name" value="DIOX_N"/>
    <property type="match status" value="1"/>
</dbReference>
<dbReference type="SUPFAM" id="SSF51197">
    <property type="entry name" value="Clavaminate synthase-like"/>
    <property type="match status" value="1"/>
</dbReference>
<dbReference type="GO" id="GO:0046872">
    <property type="term" value="F:metal ion binding"/>
    <property type="evidence" value="ECO:0007669"/>
    <property type="project" value="UniProtKB-KW"/>
</dbReference>
<dbReference type="InterPro" id="IPR005123">
    <property type="entry name" value="Oxoglu/Fe-dep_dioxygenase_dom"/>
</dbReference>
<evidence type="ECO:0000256" key="3">
    <source>
        <dbReference type="ARBA" id="ARBA00023002"/>
    </source>
</evidence>
<gene>
    <name evidence="7" type="ORF">LIER_02796</name>
</gene>
<dbReference type="PROSITE" id="PS51471">
    <property type="entry name" value="FE2OG_OXY"/>
    <property type="match status" value="1"/>
</dbReference>
<evidence type="ECO:0000256" key="1">
    <source>
        <dbReference type="ARBA" id="ARBA00008056"/>
    </source>
</evidence>
<sequence>MNPIINVPNSNNQEHDHNHRLQQLKKFDESKVGVKGLVDRGITSIPSIFVHTTRPDPPSRPGPNKKVSIPVIDLSSPRKNIVDEVRKASSELGFFQIINHGIEVESVKEIVESIKMFFEQPEEEKMKYYRREPTNGIAYSTNFDLYNSKAASWRDTLQARLSPEKPDWENVPKVCRGYLVEWDEKVESIGAEMLEILCEGLGVEKNRLKDMSCMGARTMAAHYYPYCPQPDLTAGLTSHTDPGLLTVLVQNLVPGLQVKVGEEWVDVEPLEGGIVFNIGDILQILSNDTYKSVEHRVLANPFPEPRVSAAVFLNPSKRDDYYGPLPELLSVETPARYRQFLLPEYLKRFFTKELDGKTLTNYYRV</sequence>
<evidence type="ECO:0000256" key="5">
    <source>
        <dbReference type="RuleBase" id="RU003682"/>
    </source>
</evidence>
<evidence type="ECO:0000256" key="4">
    <source>
        <dbReference type="ARBA" id="ARBA00023004"/>
    </source>
</evidence>
<evidence type="ECO:0000313" key="8">
    <source>
        <dbReference type="Proteomes" id="UP001454036"/>
    </source>
</evidence>
<dbReference type="GO" id="GO:0009805">
    <property type="term" value="P:coumarin biosynthetic process"/>
    <property type="evidence" value="ECO:0007669"/>
    <property type="project" value="UniProtKB-ARBA"/>
</dbReference>
<comment type="similarity">
    <text evidence="1 5">Belongs to the iron/ascorbate-dependent oxidoreductase family.</text>
</comment>
<evidence type="ECO:0000259" key="6">
    <source>
        <dbReference type="PROSITE" id="PS51471"/>
    </source>
</evidence>
<dbReference type="Pfam" id="PF03171">
    <property type="entry name" value="2OG-FeII_Oxy"/>
    <property type="match status" value="1"/>
</dbReference>
<protein>
    <submittedName>
        <fullName evidence="7">Oxidoreductase</fullName>
    </submittedName>
</protein>
<dbReference type="Proteomes" id="UP001454036">
    <property type="component" value="Unassembled WGS sequence"/>
</dbReference>